<dbReference type="EMBL" id="JBFALK010000012">
    <property type="protein sequence ID" value="MEV0971257.1"/>
    <property type="molecule type" value="Genomic_DNA"/>
</dbReference>
<reference evidence="1 2" key="1">
    <citation type="submission" date="2024-06" db="EMBL/GenBank/DDBJ databases">
        <title>The Natural Products Discovery Center: Release of the First 8490 Sequenced Strains for Exploring Actinobacteria Biosynthetic Diversity.</title>
        <authorList>
            <person name="Kalkreuter E."/>
            <person name="Kautsar S.A."/>
            <person name="Yang D."/>
            <person name="Bader C.D."/>
            <person name="Teijaro C.N."/>
            <person name="Fluegel L."/>
            <person name="Davis C.M."/>
            <person name="Simpson J.R."/>
            <person name="Lauterbach L."/>
            <person name="Steele A.D."/>
            <person name="Gui C."/>
            <person name="Meng S."/>
            <person name="Li G."/>
            <person name="Viehrig K."/>
            <person name="Ye F."/>
            <person name="Su P."/>
            <person name="Kiefer A.F."/>
            <person name="Nichols A."/>
            <person name="Cepeda A.J."/>
            <person name="Yan W."/>
            <person name="Fan B."/>
            <person name="Jiang Y."/>
            <person name="Adhikari A."/>
            <person name="Zheng C.-J."/>
            <person name="Schuster L."/>
            <person name="Cowan T.M."/>
            <person name="Smanski M.J."/>
            <person name="Chevrette M.G."/>
            <person name="De Carvalho L.P.S."/>
            <person name="Shen B."/>
        </authorList>
    </citation>
    <scope>NUCLEOTIDE SEQUENCE [LARGE SCALE GENOMIC DNA]</scope>
    <source>
        <strain evidence="1 2">NPDC050100</strain>
    </source>
</reference>
<evidence type="ECO:0000313" key="1">
    <source>
        <dbReference type="EMBL" id="MEV0971257.1"/>
    </source>
</evidence>
<organism evidence="1 2">
    <name type="scientific">Microtetraspora glauca</name>
    <dbReference type="NCBI Taxonomy" id="1996"/>
    <lineage>
        <taxon>Bacteria</taxon>
        <taxon>Bacillati</taxon>
        <taxon>Actinomycetota</taxon>
        <taxon>Actinomycetes</taxon>
        <taxon>Streptosporangiales</taxon>
        <taxon>Streptosporangiaceae</taxon>
        <taxon>Microtetraspora</taxon>
    </lineage>
</organism>
<evidence type="ECO:0000313" key="2">
    <source>
        <dbReference type="Proteomes" id="UP001551675"/>
    </source>
</evidence>
<accession>A0ABV3GI96</accession>
<dbReference type="Proteomes" id="UP001551675">
    <property type="component" value="Unassembled WGS sequence"/>
</dbReference>
<comment type="caution">
    <text evidence="1">The sequence shown here is derived from an EMBL/GenBank/DDBJ whole genome shotgun (WGS) entry which is preliminary data.</text>
</comment>
<sequence>MHVHFLHVRSAQPDAFPLTLTHAGRCRSWSTCPS</sequence>
<gene>
    <name evidence="1" type="ORF">AB0I59_21730</name>
</gene>
<name>A0ABV3GI96_MICGL</name>
<dbReference type="RefSeq" id="WP_358135826.1">
    <property type="nucleotide sequence ID" value="NZ_JBFALK010000012.1"/>
</dbReference>
<protein>
    <submittedName>
        <fullName evidence="1">Uncharacterized protein</fullName>
    </submittedName>
</protein>
<keyword evidence="2" id="KW-1185">Reference proteome</keyword>
<proteinExistence type="predicted"/>